<keyword evidence="3" id="KW-1185">Reference proteome</keyword>
<dbReference type="RefSeq" id="WP_006977266.1">
    <property type="nucleotide sequence ID" value="NZ_ABCS01000209.1"/>
</dbReference>
<evidence type="ECO:0000313" key="2">
    <source>
        <dbReference type="EMBL" id="EDM73573.1"/>
    </source>
</evidence>
<dbReference type="Proteomes" id="UP000005801">
    <property type="component" value="Unassembled WGS sequence"/>
</dbReference>
<sequence>MTQSTSTAHVLTQYTRVTRILTSYAGADVSAKELGRIARSLVDRDLGRALTRVHAWLERRGRVSEAEIRSGLELLETCLEGFEAVDEVTLERLPPTLREVIRALCVIEPPALARTRGVKGRRIRARHEGAPVRRRRRPSQGLRRAAADFDRVLPRRHAESRPM</sequence>
<reference evidence="2 3" key="1">
    <citation type="submission" date="2007-06" db="EMBL/GenBank/DDBJ databases">
        <authorList>
            <person name="Shimkets L."/>
            <person name="Ferriera S."/>
            <person name="Johnson J."/>
            <person name="Kravitz S."/>
            <person name="Beeson K."/>
            <person name="Sutton G."/>
            <person name="Rogers Y.-H."/>
            <person name="Friedman R."/>
            <person name="Frazier M."/>
            <person name="Venter J.C."/>
        </authorList>
    </citation>
    <scope>NUCLEOTIDE SEQUENCE [LARGE SCALE GENOMIC DNA]</scope>
    <source>
        <strain evidence="2 3">SIR-1</strain>
    </source>
</reference>
<proteinExistence type="predicted"/>
<feature type="region of interest" description="Disordered" evidence="1">
    <location>
        <begin position="122"/>
        <end position="143"/>
    </location>
</feature>
<comment type="caution">
    <text evidence="2">The sequence shown here is derived from an EMBL/GenBank/DDBJ whole genome shotgun (WGS) entry which is preliminary data.</text>
</comment>
<evidence type="ECO:0000313" key="3">
    <source>
        <dbReference type="Proteomes" id="UP000005801"/>
    </source>
</evidence>
<accession>A6GKN0</accession>
<dbReference type="AlphaFoldDB" id="A6GKN0"/>
<gene>
    <name evidence="2" type="ORF">PPSIR1_18392</name>
</gene>
<name>A6GKN0_9BACT</name>
<protein>
    <submittedName>
        <fullName evidence="2">Uncharacterized protein</fullName>
    </submittedName>
</protein>
<evidence type="ECO:0000256" key="1">
    <source>
        <dbReference type="SAM" id="MobiDB-lite"/>
    </source>
</evidence>
<dbReference type="EMBL" id="ABCS01000209">
    <property type="protein sequence ID" value="EDM73573.1"/>
    <property type="molecule type" value="Genomic_DNA"/>
</dbReference>
<organism evidence="2 3">
    <name type="scientific">Plesiocystis pacifica SIR-1</name>
    <dbReference type="NCBI Taxonomy" id="391625"/>
    <lineage>
        <taxon>Bacteria</taxon>
        <taxon>Pseudomonadati</taxon>
        <taxon>Myxococcota</taxon>
        <taxon>Polyangia</taxon>
        <taxon>Nannocystales</taxon>
        <taxon>Nannocystaceae</taxon>
        <taxon>Plesiocystis</taxon>
    </lineage>
</organism>